<evidence type="ECO:0000256" key="1">
    <source>
        <dbReference type="ARBA" id="ARBA00010692"/>
    </source>
</evidence>
<comment type="similarity">
    <text evidence="1">Belongs to the BioY family.</text>
</comment>
<feature type="transmembrane region" description="Helical" evidence="3">
    <location>
        <begin position="26"/>
        <end position="45"/>
    </location>
</feature>
<feature type="transmembrane region" description="Helical" evidence="3">
    <location>
        <begin position="135"/>
        <end position="156"/>
    </location>
</feature>
<feature type="transmembrane region" description="Helical" evidence="3">
    <location>
        <begin position="51"/>
        <end position="71"/>
    </location>
</feature>
<name>A0A846S385_9MICO</name>
<reference evidence="4 5" key="1">
    <citation type="submission" date="2020-03" db="EMBL/GenBank/DDBJ databases">
        <title>Sequencing the genomes of 1000 actinobacteria strains.</title>
        <authorList>
            <person name="Klenk H.-P."/>
        </authorList>
    </citation>
    <scope>NUCLEOTIDE SEQUENCE [LARGE SCALE GENOMIC DNA]</scope>
    <source>
        <strain evidence="4 5">DSM 18964</strain>
    </source>
</reference>
<dbReference type="Gene3D" id="1.10.1760.20">
    <property type="match status" value="1"/>
</dbReference>
<dbReference type="Proteomes" id="UP000576792">
    <property type="component" value="Unassembled WGS sequence"/>
</dbReference>
<feature type="compositionally biased region" description="Low complexity" evidence="2">
    <location>
        <begin position="251"/>
        <end position="262"/>
    </location>
</feature>
<feature type="transmembrane region" description="Helical" evidence="3">
    <location>
        <begin position="106"/>
        <end position="123"/>
    </location>
</feature>
<dbReference type="PANTHER" id="PTHR34295">
    <property type="entry name" value="BIOTIN TRANSPORTER BIOY"/>
    <property type="match status" value="1"/>
</dbReference>
<dbReference type="Pfam" id="PF02632">
    <property type="entry name" value="BioY"/>
    <property type="match status" value="1"/>
</dbReference>
<accession>A0A846S385</accession>
<dbReference type="InterPro" id="IPR003784">
    <property type="entry name" value="BioY"/>
</dbReference>
<dbReference type="EMBL" id="JAATJN010000001">
    <property type="protein sequence ID" value="NJC56601.1"/>
    <property type="molecule type" value="Genomic_DNA"/>
</dbReference>
<keyword evidence="3" id="KW-0812">Transmembrane</keyword>
<dbReference type="AlphaFoldDB" id="A0A846S385"/>
<feature type="region of interest" description="Disordered" evidence="2">
    <location>
        <begin position="206"/>
        <end position="262"/>
    </location>
</feature>
<keyword evidence="5" id="KW-1185">Reference proteome</keyword>
<proteinExistence type="inferred from homology"/>
<dbReference type="PANTHER" id="PTHR34295:SF1">
    <property type="entry name" value="BIOTIN TRANSPORTER BIOY"/>
    <property type="match status" value="1"/>
</dbReference>
<sequence length="262" mass="26299">MSHAHTGSTASAGVSRTNSAGRAGDIALIAVFAALLAAFAIMPPIPVGPAGVPITLQTFAIALCGLVLGPWRGGAAVLLYVVLGLLGLPIFSGMSGGIGVLAGPSAGYIMSFTLYALATGFVARWAIRRFRGSKLWIALFVGALGSSLLLNHPLGILGMSINAHLPLGVAAVADLAYWPGDIVKNVLAVSVALLIHRAFPDVLRRRGVPTPAPPAQSTGPGARSAGSRARSTGAGVRSAAADGTDSEGPAEDAAPPEDTAAQ</sequence>
<keyword evidence="3" id="KW-1133">Transmembrane helix</keyword>
<dbReference type="GO" id="GO:0015225">
    <property type="term" value="F:biotin transmembrane transporter activity"/>
    <property type="evidence" value="ECO:0007669"/>
    <property type="project" value="InterPro"/>
</dbReference>
<gene>
    <name evidence="4" type="ORF">BKA07_001636</name>
</gene>
<keyword evidence="3" id="KW-0472">Membrane</keyword>
<dbReference type="RefSeq" id="WP_245161887.1">
    <property type="nucleotide sequence ID" value="NZ_BAAAPQ010000025.1"/>
</dbReference>
<comment type="caution">
    <text evidence="4">The sequence shown here is derived from an EMBL/GenBank/DDBJ whole genome shotgun (WGS) entry which is preliminary data.</text>
</comment>
<evidence type="ECO:0000313" key="5">
    <source>
        <dbReference type="Proteomes" id="UP000576792"/>
    </source>
</evidence>
<evidence type="ECO:0000256" key="3">
    <source>
        <dbReference type="SAM" id="Phobius"/>
    </source>
</evidence>
<evidence type="ECO:0000256" key="2">
    <source>
        <dbReference type="SAM" id="MobiDB-lite"/>
    </source>
</evidence>
<organism evidence="4 5">
    <name type="scientific">Brevibacterium marinum</name>
    <dbReference type="NCBI Taxonomy" id="418643"/>
    <lineage>
        <taxon>Bacteria</taxon>
        <taxon>Bacillati</taxon>
        <taxon>Actinomycetota</taxon>
        <taxon>Actinomycetes</taxon>
        <taxon>Micrococcales</taxon>
        <taxon>Brevibacteriaceae</taxon>
        <taxon>Brevibacterium</taxon>
    </lineage>
</organism>
<feature type="transmembrane region" description="Helical" evidence="3">
    <location>
        <begin position="78"/>
        <end position="100"/>
    </location>
</feature>
<evidence type="ECO:0000313" key="4">
    <source>
        <dbReference type="EMBL" id="NJC56601.1"/>
    </source>
</evidence>
<dbReference type="GO" id="GO:0005886">
    <property type="term" value="C:plasma membrane"/>
    <property type="evidence" value="ECO:0007669"/>
    <property type="project" value="InterPro"/>
</dbReference>
<protein>
    <submittedName>
        <fullName evidence="4">Biotin transport system substrate-specific component</fullName>
    </submittedName>
</protein>